<reference evidence="7" key="2">
    <citation type="submission" date="2020-08" db="EMBL/GenBank/DDBJ databases">
        <title>Plant Genome Project.</title>
        <authorList>
            <person name="Zhang R.-G."/>
        </authorList>
    </citation>
    <scope>NUCLEOTIDE SEQUENCE</scope>
    <source>
        <strain evidence="7">Huo1</strain>
        <tissue evidence="7">Leaf</tissue>
    </source>
</reference>
<sequence>MTFTNEEEAYQAYNAYAFSKGFGIRKGKKFYNRKNELRGCTFLCCCEGYSEFAPSDDRKTERSLKRCGCMARIRFHIEGGVWEVVEFNDFHNHPFVEDNQKHLIRSCRKITETKGGILNTMVESGIKATEAYSYLTNEAGGAQNVGFTLQDCRNFLQSKRMNLISAGDCQSLLKHLQSLQASGSNLFYSFQVDDQNRMTNFFWCDGASRIDYDYFGDVVVFDTTYRTNKYNMVCAPFVGVNNHWKNVLFGCAFMLDETITSFIWVFETFMEAMGGKAPKTIFTDQDSAMANAIGKVFPNSVHRLCVWHISKNATQHISHLLSDSRFKAKLNKIMYEVEMENEMEQLWRDLCEEWNVGENKWLCNLYSLRHKWCPAFNRASFSAGIRSTQRSESMNNVFKHLSCKTMTLTEFVNHYEKQAEKMRDNQVADDFECTRGVPRVGVDCGILRQAAQVYTLKIFKKFQAEYFQGLSWHVTSSKHEGGVCTYTLMKELGHAEHSVSFDSNNVIISCTCRLFDLLGWLCCHALTVMNNHLNMTTIPMQYILKRWTKSARREFHHDDGGSCSFDLTMSKTYHLKELMRQSFNVMSLSVNDIETVKIAKNKLHELDVEIRNYASSVSKSENPAMRNKDNDVPQHASTKILDPLRRKSKGMTNTRLKSAIEKRKKGNSSKGKKRLPPFHGMTPIEQTPMLNTDFHMNPSHQTMGLSSNMMSIQHAHAQPFSYTSLLTQGYQGVPSVPQIMFPSDCPP</sequence>
<evidence type="ECO:0000313" key="8">
    <source>
        <dbReference type="Proteomes" id="UP000298416"/>
    </source>
</evidence>
<dbReference type="InterPro" id="IPR006564">
    <property type="entry name" value="Znf_PMZ"/>
</dbReference>
<dbReference type="InterPro" id="IPR004330">
    <property type="entry name" value="FAR1_DNA_bnd_dom"/>
</dbReference>
<organism evidence="7">
    <name type="scientific">Salvia splendens</name>
    <name type="common">Scarlet sage</name>
    <dbReference type="NCBI Taxonomy" id="180675"/>
    <lineage>
        <taxon>Eukaryota</taxon>
        <taxon>Viridiplantae</taxon>
        <taxon>Streptophyta</taxon>
        <taxon>Embryophyta</taxon>
        <taxon>Tracheophyta</taxon>
        <taxon>Spermatophyta</taxon>
        <taxon>Magnoliopsida</taxon>
        <taxon>eudicotyledons</taxon>
        <taxon>Gunneridae</taxon>
        <taxon>Pentapetalae</taxon>
        <taxon>asterids</taxon>
        <taxon>lamiids</taxon>
        <taxon>Lamiales</taxon>
        <taxon>Lamiaceae</taxon>
        <taxon>Nepetoideae</taxon>
        <taxon>Mentheae</taxon>
        <taxon>Salviinae</taxon>
        <taxon>Salvia</taxon>
        <taxon>Salvia subgen. Calosphace</taxon>
        <taxon>core Calosphace</taxon>
    </lineage>
</organism>
<evidence type="ECO:0000256" key="4">
    <source>
        <dbReference type="PROSITE-ProRule" id="PRU00325"/>
    </source>
</evidence>
<gene>
    <name evidence="7" type="ORF">SASPL_128856</name>
</gene>
<proteinExistence type="predicted"/>
<evidence type="ECO:0000256" key="2">
    <source>
        <dbReference type="ARBA" id="ARBA00022771"/>
    </source>
</evidence>
<dbReference type="Pfam" id="PF04434">
    <property type="entry name" value="SWIM"/>
    <property type="match status" value="1"/>
</dbReference>
<dbReference type="Pfam" id="PF10551">
    <property type="entry name" value="MULE"/>
    <property type="match status" value="1"/>
</dbReference>
<dbReference type="InterPro" id="IPR018289">
    <property type="entry name" value="MULE_transposase_dom"/>
</dbReference>
<evidence type="ECO:0000313" key="7">
    <source>
        <dbReference type="EMBL" id="KAG6410787.1"/>
    </source>
</evidence>
<feature type="region of interest" description="Disordered" evidence="5">
    <location>
        <begin position="661"/>
        <end position="683"/>
    </location>
</feature>
<comment type="caution">
    <text evidence="7">The sequence shown here is derived from an EMBL/GenBank/DDBJ whole genome shotgun (WGS) entry which is preliminary data.</text>
</comment>
<dbReference type="GO" id="GO:0008270">
    <property type="term" value="F:zinc ion binding"/>
    <property type="evidence" value="ECO:0007669"/>
    <property type="project" value="UniProtKB-KW"/>
</dbReference>
<feature type="domain" description="SWIM-type" evidence="6">
    <location>
        <begin position="495"/>
        <end position="533"/>
    </location>
</feature>
<keyword evidence="8" id="KW-1185">Reference proteome</keyword>
<accession>A0A8X8ZMX9</accession>
<dbReference type="SMART" id="SM00575">
    <property type="entry name" value="ZnF_PMZ"/>
    <property type="match status" value="1"/>
</dbReference>
<evidence type="ECO:0000259" key="6">
    <source>
        <dbReference type="PROSITE" id="PS50966"/>
    </source>
</evidence>
<feature type="compositionally biased region" description="Basic residues" evidence="5">
    <location>
        <begin position="662"/>
        <end position="676"/>
    </location>
</feature>
<evidence type="ECO:0000256" key="5">
    <source>
        <dbReference type="SAM" id="MobiDB-lite"/>
    </source>
</evidence>
<dbReference type="EMBL" id="PNBA02000010">
    <property type="protein sequence ID" value="KAG6410787.1"/>
    <property type="molecule type" value="Genomic_DNA"/>
</dbReference>
<dbReference type="PANTHER" id="PTHR47718:SF17">
    <property type="entry name" value="PROTEIN FAR1-RELATED SEQUENCE 5-LIKE"/>
    <property type="match status" value="1"/>
</dbReference>
<dbReference type="Pfam" id="PF03101">
    <property type="entry name" value="FAR1"/>
    <property type="match status" value="1"/>
</dbReference>
<reference evidence="7" key="1">
    <citation type="submission" date="2018-01" db="EMBL/GenBank/DDBJ databases">
        <authorList>
            <person name="Mao J.F."/>
        </authorList>
    </citation>
    <scope>NUCLEOTIDE SEQUENCE</scope>
    <source>
        <strain evidence="7">Huo1</strain>
        <tissue evidence="7">Leaf</tissue>
    </source>
</reference>
<keyword evidence="2 4" id="KW-0863">Zinc-finger</keyword>
<protein>
    <recommendedName>
        <fullName evidence="6">SWIM-type domain-containing protein</fullName>
    </recommendedName>
</protein>
<evidence type="ECO:0000256" key="1">
    <source>
        <dbReference type="ARBA" id="ARBA00022723"/>
    </source>
</evidence>
<dbReference type="InterPro" id="IPR007527">
    <property type="entry name" value="Znf_SWIM"/>
</dbReference>
<dbReference type="AlphaFoldDB" id="A0A8X8ZMX9"/>
<dbReference type="Proteomes" id="UP000298416">
    <property type="component" value="Unassembled WGS sequence"/>
</dbReference>
<evidence type="ECO:0000256" key="3">
    <source>
        <dbReference type="ARBA" id="ARBA00022833"/>
    </source>
</evidence>
<keyword evidence="3" id="KW-0862">Zinc</keyword>
<dbReference type="PANTHER" id="PTHR47718">
    <property type="entry name" value="OS01G0519700 PROTEIN"/>
    <property type="match status" value="1"/>
</dbReference>
<keyword evidence="1" id="KW-0479">Metal-binding</keyword>
<name>A0A8X8ZMX9_SALSN</name>
<dbReference type="PROSITE" id="PS50966">
    <property type="entry name" value="ZF_SWIM"/>
    <property type="match status" value="1"/>
</dbReference>